<dbReference type="PANTHER" id="PTHR43685:SF5">
    <property type="entry name" value="GLYCOSYLTRANSFERASE EPSE-RELATED"/>
    <property type="match status" value="1"/>
</dbReference>
<feature type="domain" description="Glycosyltransferase 2-like" evidence="4">
    <location>
        <begin position="11"/>
        <end position="156"/>
    </location>
</feature>
<evidence type="ECO:0000313" key="5">
    <source>
        <dbReference type="EMBL" id="ANF29962.1"/>
    </source>
</evidence>
<reference evidence="5" key="1">
    <citation type="journal article" date="2016" name="PLoS ONE">
        <title>Genetic Diversity of O-Antigens in Hafnia alvei and the Development of a Suspension Array for Serotype Detection.</title>
        <authorList>
            <person name="Duan Z."/>
            <person name="Niedziela T."/>
            <person name="Lugowski C."/>
            <person name="Cao B."/>
            <person name="Wang T."/>
            <person name="Xu L."/>
            <person name="Yang B."/>
            <person name="Liu B."/>
            <person name="Wang L."/>
        </authorList>
    </citation>
    <scope>NUCLEOTIDE SEQUENCE</scope>
    <source>
        <strain evidence="5">PCM1198</strain>
    </source>
</reference>
<dbReference type="InterPro" id="IPR001173">
    <property type="entry name" value="Glyco_trans_2-like"/>
</dbReference>
<evidence type="ECO:0000259" key="4">
    <source>
        <dbReference type="Pfam" id="PF00535"/>
    </source>
</evidence>
<evidence type="ECO:0000256" key="3">
    <source>
        <dbReference type="ARBA" id="ARBA00022679"/>
    </source>
</evidence>
<evidence type="ECO:0000256" key="1">
    <source>
        <dbReference type="ARBA" id="ARBA00006739"/>
    </source>
</evidence>
<evidence type="ECO:0000256" key="2">
    <source>
        <dbReference type="ARBA" id="ARBA00022676"/>
    </source>
</evidence>
<protein>
    <submittedName>
        <fullName evidence="5">UDP-gal:alpha-D-glcNac-diphosphoundecaprenol beta-1,3-galactosyltransferase</fullName>
        <ecNumber evidence="5">2.4.1.303</ecNumber>
    </submittedName>
</protein>
<dbReference type="InterPro" id="IPR029044">
    <property type="entry name" value="Nucleotide-diphossugar_trans"/>
</dbReference>
<dbReference type="SUPFAM" id="SSF53448">
    <property type="entry name" value="Nucleotide-diphospho-sugar transferases"/>
    <property type="match status" value="1"/>
</dbReference>
<dbReference type="EC" id="2.4.1.303" evidence="5"/>
<keyword evidence="2 5" id="KW-0328">Glycosyltransferase</keyword>
<sequence length="271" mass="31335">MKFSVLLSLYYKEKPNFLFDCLDSILKNTLTPDQVVIVYDGAIGSDLRSVVDFFKDKFDNIKVVELPKNVGLGLALNEGMKHCTNELVARMDTDDVCVPHRFEYQVKYFIENPQVSIVGSSIKEYDRKMNSLLGTRMVVKEHLDIIKRARTRNPFNHMTVMFRKSSVLSAGGYIHHLYMEDYNLWLRMIAKGFYCYNLSESLVNVRAGDDMVARRKGIKYVKSEFLLALLKMRLKIDNPLSAVPVCAIRIFPRLLPVPLLSKLYMYLRRGK</sequence>
<dbReference type="AlphaFoldDB" id="A0A172X029"/>
<organism evidence="5">
    <name type="scientific">Hafnia alvei</name>
    <dbReference type="NCBI Taxonomy" id="569"/>
    <lineage>
        <taxon>Bacteria</taxon>
        <taxon>Pseudomonadati</taxon>
        <taxon>Pseudomonadota</taxon>
        <taxon>Gammaproteobacteria</taxon>
        <taxon>Enterobacterales</taxon>
        <taxon>Hafniaceae</taxon>
        <taxon>Hafnia</taxon>
    </lineage>
</organism>
<dbReference type="Gene3D" id="3.90.550.10">
    <property type="entry name" value="Spore Coat Polysaccharide Biosynthesis Protein SpsA, Chain A"/>
    <property type="match status" value="1"/>
</dbReference>
<dbReference type="Pfam" id="PF00535">
    <property type="entry name" value="Glycos_transf_2"/>
    <property type="match status" value="1"/>
</dbReference>
<accession>A0A172X029</accession>
<dbReference type="EMBL" id="KX117083">
    <property type="protein sequence ID" value="ANF29962.1"/>
    <property type="molecule type" value="Genomic_DNA"/>
</dbReference>
<dbReference type="PANTHER" id="PTHR43685">
    <property type="entry name" value="GLYCOSYLTRANSFERASE"/>
    <property type="match status" value="1"/>
</dbReference>
<dbReference type="InterPro" id="IPR050834">
    <property type="entry name" value="Glycosyltransf_2"/>
</dbReference>
<gene>
    <name evidence="5" type="primary">wbbD</name>
</gene>
<name>A0A172X029_HAFAL</name>
<keyword evidence="3 5" id="KW-0808">Transferase</keyword>
<dbReference type="GO" id="GO:0016757">
    <property type="term" value="F:glycosyltransferase activity"/>
    <property type="evidence" value="ECO:0007669"/>
    <property type="project" value="UniProtKB-KW"/>
</dbReference>
<proteinExistence type="inferred from homology"/>
<comment type="similarity">
    <text evidence="1">Belongs to the glycosyltransferase 2 family.</text>
</comment>